<dbReference type="PANTHER" id="PTHR37422">
    <property type="entry name" value="TEICHURONIC ACID BIOSYNTHESIS PROTEIN TUAE"/>
    <property type="match status" value="1"/>
</dbReference>
<evidence type="ECO:0000256" key="5">
    <source>
        <dbReference type="SAM" id="Phobius"/>
    </source>
</evidence>
<sequence length="431" mass="48319">MMFVIGIVAALVLFAAICWRSLHWGAFVLLASLPVYLIRFNVGPLPTTLLEVLFTVLLVAYLVRFFYDREFFVSFRELLLHPIVRWIGCGVLLLFVGGVLGLTQTSDLLSSLGILKSYLVEPALFGLMLLHIKKQDRYHAHQPIVLFARALSIPTAMISVWALVQWSTGITIPIEWFVERRATSIFPYPNAVGHFVAPIVVFLFATLLYRKPMPIFRRSSEMWYVGVIVLGLLAMLASQTEAALIGTIFAMGVGAFYLIHRPLKQRLLVGGAALAVLLIVLLGVSPLRQKVLLQDWSGQTRTAQWSETWNLLTASTRTFAFGVGTNNYPTAVRPFHTVEHFEIFQYPHNIVLNIWVELGMLGLLGFAVIALTIGKSWIHGSRFSILASLPLLEMTVHGLVDVPFFKNDLSMFTFAFLALWLTVTLKPPKHP</sequence>
<keyword evidence="4 5" id="KW-0472">Membrane</keyword>
<evidence type="ECO:0000256" key="1">
    <source>
        <dbReference type="ARBA" id="ARBA00004141"/>
    </source>
</evidence>
<comment type="caution">
    <text evidence="7">The sequence shown here is derived from an EMBL/GenBank/DDBJ whole genome shotgun (WGS) entry which is preliminary data.</text>
</comment>
<feature type="transmembrane region" description="Helical" evidence="5">
    <location>
        <begin position="243"/>
        <end position="260"/>
    </location>
</feature>
<feature type="transmembrane region" description="Helical" evidence="5">
    <location>
        <begin position="83"/>
        <end position="102"/>
    </location>
</feature>
<reference evidence="7 8" key="1">
    <citation type="journal article" date="2016" name="Nat. Commun.">
        <title>Thousands of microbial genomes shed light on interconnected biogeochemical processes in an aquifer system.</title>
        <authorList>
            <person name="Anantharaman K."/>
            <person name="Brown C.T."/>
            <person name="Hug L.A."/>
            <person name="Sharon I."/>
            <person name="Castelle C.J."/>
            <person name="Probst A.J."/>
            <person name="Thomas B.C."/>
            <person name="Singh A."/>
            <person name="Wilkins M.J."/>
            <person name="Karaoz U."/>
            <person name="Brodie E.L."/>
            <person name="Williams K.H."/>
            <person name="Hubbard S.S."/>
            <person name="Banfield J.F."/>
        </authorList>
    </citation>
    <scope>NUCLEOTIDE SEQUENCE [LARGE SCALE GENOMIC DNA]</scope>
</reference>
<dbReference type="Pfam" id="PF04932">
    <property type="entry name" value="Wzy_C"/>
    <property type="match status" value="1"/>
</dbReference>
<comment type="subcellular location">
    <subcellularLocation>
        <location evidence="1">Membrane</location>
        <topology evidence="1">Multi-pass membrane protein</topology>
    </subcellularLocation>
</comment>
<dbReference type="AlphaFoldDB" id="A0A1F7VHS3"/>
<feature type="transmembrane region" description="Helical" evidence="5">
    <location>
        <begin position="221"/>
        <end position="237"/>
    </location>
</feature>
<feature type="transmembrane region" description="Helical" evidence="5">
    <location>
        <begin position="108"/>
        <end position="132"/>
    </location>
</feature>
<keyword evidence="3 5" id="KW-1133">Transmembrane helix</keyword>
<evidence type="ECO:0000313" key="8">
    <source>
        <dbReference type="Proteomes" id="UP000177574"/>
    </source>
</evidence>
<dbReference type="Proteomes" id="UP000177574">
    <property type="component" value="Unassembled WGS sequence"/>
</dbReference>
<feature type="domain" description="O-antigen ligase-related" evidence="6">
    <location>
        <begin position="227"/>
        <end position="366"/>
    </location>
</feature>
<evidence type="ECO:0000256" key="3">
    <source>
        <dbReference type="ARBA" id="ARBA00022989"/>
    </source>
</evidence>
<gene>
    <name evidence="7" type="ORF">A3I45_02850</name>
</gene>
<evidence type="ECO:0000313" key="7">
    <source>
        <dbReference type="EMBL" id="OGL90062.1"/>
    </source>
</evidence>
<feature type="transmembrane region" description="Helical" evidence="5">
    <location>
        <begin position="42"/>
        <end position="63"/>
    </location>
</feature>
<dbReference type="GO" id="GO:0016020">
    <property type="term" value="C:membrane"/>
    <property type="evidence" value="ECO:0007669"/>
    <property type="project" value="UniProtKB-SubCell"/>
</dbReference>
<evidence type="ECO:0000256" key="4">
    <source>
        <dbReference type="ARBA" id="ARBA00023136"/>
    </source>
</evidence>
<feature type="transmembrane region" description="Helical" evidence="5">
    <location>
        <begin position="191"/>
        <end position="209"/>
    </location>
</feature>
<feature type="transmembrane region" description="Helical" evidence="5">
    <location>
        <begin position="267"/>
        <end position="287"/>
    </location>
</feature>
<name>A0A1F7VHS3_9BACT</name>
<dbReference type="EMBL" id="MGET01000012">
    <property type="protein sequence ID" value="OGL90062.1"/>
    <property type="molecule type" value="Genomic_DNA"/>
</dbReference>
<organism evidence="7 8">
    <name type="scientific">Candidatus Uhrbacteria bacterium RIFCSPLOWO2_02_FULL_53_10</name>
    <dbReference type="NCBI Taxonomy" id="1802411"/>
    <lineage>
        <taxon>Bacteria</taxon>
        <taxon>Candidatus Uhriibacteriota</taxon>
    </lineage>
</organism>
<dbReference type="PANTHER" id="PTHR37422:SF13">
    <property type="entry name" value="LIPOPOLYSACCHARIDE BIOSYNTHESIS PROTEIN PA4999-RELATED"/>
    <property type="match status" value="1"/>
</dbReference>
<evidence type="ECO:0000259" key="6">
    <source>
        <dbReference type="Pfam" id="PF04932"/>
    </source>
</evidence>
<proteinExistence type="predicted"/>
<feature type="transmembrane region" description="Helical" evidence="5">
    <location>
        <begin position="144"/>
        <end position="164"/>
    </location>
</feature>
<feature type="transmembrane region" description="Helical" evidence="5">
    <location>
        <begin position="350"/>
        <end position="371"/>
    </location>
</feature>
<accession>A0A1F7VHS3</accession>
<dbReference type="InterPro" id="IPR051533">
    <property type="entry name" value="WaaL-like"/>
</dbReference>
<dbReference type="InterPro" id="IPR007016">
    <property type="entry name" value="O-antigen_ligase-rel_domated"/>
</dbReference>
<evidence type="ECO:0000256" key="2">
    <source>
        <dbReference type="ARBA" id="ARBA00022692"/>
    </source>
</evidence>
<protein>
    <recommendedName>
        <fullName evidence="6">O-antigen ligase-related domain-containing protein</fullName>
    </recommendedName>
</protein>
<keyword evidence="2 5" id="KW-0812">Transmembrane</keyword>